<name>A0ABW7XB66_9NOCA</name>
<organism evidence="2 3">
    <name type="scientific">Nocardia xishanensis</name>
    <dbReference type="NCBI Taxonomy" id="238964"/>
    <lineage>
        <taxon>Bacteria</taxon>
        <taxon>Bacillati</taxon>
        <taxon>Actinomycetota</taxon>
        <taxon>Actinomycetes</taxon>
        <taxon>Mycobacteriales</taxon>
        <taxon>Nocardiaceae</taxon>
        <taxon>Nocardia</taxon>
    </lineage>
</organism>
<evidence type="ECO:0000256" key="1">
    <source>
        <dbReference type="SAM" id="Phobius"/>
    </source>
</evidence>
<dbReference type="RefSeq" id="WP_357409786.1">
    <property type="nucleotide sequence ID" value="NZ_JBEYCD010000017.1"/>
</dbReference>
<keyword evidence="1" id="KW-0472">Membrane</keyword>
<gene>
    <name evidence="2" type="ORF">ACH49W_33940</name>
</gene>
<proteinExistence type="predicted"/>
<comment type="caution">
    <text evidence="2">The sequence shown here is derived from an EMBL/GenBank/DDBJ whole genome shotgun (WGS) entry which is preliminary data.</text>
</comment>
<sequence>MLYPNVSDVREVAVPNHVRRCRLSCGSRAVTAMKLFSAALHLVAAVGLHRQLCRIAVGTPAADPVRCWSMVMSFALAGAAGAMLASACLGREAEHVGAQRSWNVSLLLQLAGSAALWVALTTAA</sequence>
<feature type="transmembrane region" description="Helical" evidence="1">
    <location>
        <begin position="29"/>
        <end position="48"/>
    </location>
</feature>
<reference evidence="2 3" key="1">
    <citation type="submission" date="2024-10" db="EMBL/GenBank/DDBJ databases">
        <title>The Natural Products Discovery Center: Release of the First 8490 Sequenced Strains for Exploring Actinobacteria Biosynthetic Diversity.</title>
        <authorList>
            <person name="Kalkreuter E."/>
            <person name="Kautsar S.A."/>
            <person name="Yang D."/>
            <person name="Bader C.D."/>
            <person name="Teijaro C.N."/>
            <person name="Fluegel L."/>
            <person name="Davis C.M."/>
            <person name="Simpson J.R."/>
            <person name="Lauterbach L."/>
            <person name="Steele A.D."/>
            <person name="Gui C."/>
            <person name="Meng S."/>
            <person name="Li G."/>
            <person name="Viehrig K."/>
            <person name="Ye F."/>
            <person name="Su P."/>
            <person name="Kiefer A.F."/>
            <person name="Nichols A."/>
            <person name="Cepeda A.J."/>
            <person name="Yan W."/>
            <person name="Fan B."/>
            <person name="Jiang Y."/>
            <person name="Adhikari A."/>
            <person name="Zheng C.-J."/>
            <person name="Schuster L."/>
            <person name="Cowan T.M."/>
            <person name="Smanski M.J."/>
            <person name="Chevrette M.G."/>
            <person name="De Carvalho L.P.S."/>
            <person name="Shen B."/>
        </authorList>
    </citation>
    <scope>NUCLEOTIDE SEQUENCE [LARGE SCALE GENOMIC DNA]</scope>
    <source>
        <strain evidence="2 3">NPDC019275</strain>
    </source>
</reference>
<keyword evidence="3" id="KW-1185">Reference proteome</keyword>
<protein>
    <submittedName>
        <fullName evidence="2">Uncharacterized protein</fullName>
    </submittedName>
</protein>
<feature type="transmembrane region" description="Helical" evidence="1">
    <location>
        <begin position="102"/>
        <end position="120"/>
    </location>
</feature>
<evidence type="ECO:0000313" key="2">
    <source>
        <dbReference type="EMBL" id="MFI2478385.1"/>
    </source>
</evidence>
<dbReference type="EMBL" id="JBIRYO010000038">
    <property type="protein sequence ID" value="MFI2478385.1"/>
    <property type="molecule type" value="Genomic_DNA"/>
</dbReference>
<evidence type="ECO:0000313" key="3">
    <source>
        <dbReference type="Proteomes" id="UP001611415"/>
    </source>
</evidence>
<accession>A0ABW7XB66</accession>
<feature type="transmembrane region" description="Helical" evidence="1">
    <location>
        <begin position="68"/>
        <end position="90"/>
    </location>
</feature>
<dbReference type="Proteomes" id="UP001611415">
    <property type="component" value="Unassembled WGS sequence"/>
</dbReference>
<keyword evidence="1" id="KW-0812">Transmembrane</keyword>
<keyword evidence="1" id="KW-1133">Transmembrane helix</keyword>